<dbReference type="NCBIfam" id="TIGR03519">
    <property type="entry name" value="T9SS_PorP_fam"/>
    <property type="match status" value="1"/>
</dbReference>
<feature type="signal peptide" evidence="1">
    <location>
        <begin position="1"/>
        <end position="22"/>
    </location>
</feature>
<dbReference type="RefSeq" id="WP_249997453.1">
    <property type="nucleotide sequence ID" value="NZ_CP116221.1"/>
</dbReference>
<dbReference type="Proteomes" id="UP001202717">
    <property type="component" value="Chromosome"/>
</dbReference>
<evidence type="ECO:0000256" key="1">
    <source>
        <dbReference type="SAM" id="SignalP"/>
    </source>
</evidence>
<proteinExistence type="predicted"/>
<keyword evidence="3" id="KW-1185">Reference proteome</keyword>
<reference evidence="2 3" key="1">
    <citation type="submission" date="2023-01" db="EMBL/GenBank/DDBJ databases">
        <title>Psychroserpens ponticola sp. nov., isolated from seawater.</title>
        <authorList>
            <person name="Kristyanto S."/>
            <person name="Jung J."/>
            <person name="Kim J.M."/>
            <person name="Jeon C.O."/>
        </authorList>
    </citation>
    <scope>NUCLEOTIDE SEQUENCE [LARGE SCALE GENOMIC DNA]</scope>
    <source>
        <strain evidence="2 3">MSW6</strain>
    </source>
</reference>
<keyword evidence="1" id="KW-0732">Signal</keyword>
<sequence length="311" mass="34271">MKLKNNIRFLLMIFIITTIANAQQDAQFTQYMYNMNVINPAYATADEENINLGLIYRSQWVGAVGSPVTGSFFAHSTIADNMEGGLSIVHDEIGDVVSDTNLFIDYAYVLSLSETSKLSLGIKAGLSFFSTNFNGFVYSDPLPDPAFAENISRTFPNVGAGIYYFSDNHYFGLSAPNLLKSKHLEESSGIVTEGVEELHLFFTGGYVFNINENLLLKPAFMAKSVSGTPLTLDLTSNVLINNNFEIGVGYRFESGISALANFKILPNLRVGYAYDYTVSNLGKFNSGTHEVILLFDLSKIGAGYDKSPRFF</sequence>
<feature type="chain" id="PRO_5046841072" evidence="1">
    <location>
        <begin position="23"/>
        <end position="311"/>
    </location>
</feature>
<name>A0ABY7RUI5_9FLAO</name>
<organism evidence="2 3">
    <name type="scientific">Psychroserpens ponticola</name>
    <dbReference type="NCBI Taxonomy" id="2932268"/>
    <lineage>
        <taxon>Bacteria</taxon>
        <taxon>Pseudomonadati</taxon>
        <taxon>Bacteroidota</taxon>
        <taxon>Flavobacteriia</taxon>
        <taxon>Flavobacteriales</taxon>
        <taxon>Flavobacteriaceae</taxon>
        <taxon>Psychroserpens</taxon>
    </lineage>
</organism>
<dbReference type="EMBL" id="CP116221">
    <property type="protein sequence ID" value="WCO00787.1"/>
    <property type="molecule type" value="Genomic_DNA"/>
</dbReference>
<evidence type="ECO:0000313" key="2">
    <source>
        <dbReference type="EMBL" id="WCO00787.1"/>
    </source>
</evidence>
<dbReference type="InterPro" id="IPR019861">
    <property type="entry name" value="PorP/SprF_Bacteroidetes"/>
</dbReference>
<protein>
    <submittedName>
        <fullName evidence="2">Type IX secretion system membrane protein PorP/SprF</fullName>
    </submittedName>
</protein>
<dbReference type="Pfam" id="PF11751">
    <property type="entry name" value="PorP_SprF"/>
    <property type="match status" value="1"/>
</dbReference>
<accession>A0ABY7RUI5</accession>
<gene>
    <name evidence="2" type="ORF">MUN68_011985</name>
</gene>
<evidence type="ECO:0000313" key="3">
    <source>
        <dbReference type="Proteomes" id="UP001202717"/>
    </source>
</evidence>